<proteinExistence type="predicted"/>
<evidence type="ECO:0000313" key="1">
    <source>
        <dbReference type="EMBL" id="NQX45311.1"/>
    </source>
</evidence>
<keyword evidence="2" id="KW-1185">Reference proteome</keyword>
<organism evidence="1 2">
    <name type="scientific">Paenibacillus tritici</name>
    <dbReference type="NCBI Taxonomy" id="1873425"/>
    <lineage>
        <taxon>Bacteria</taxon>
        <taxon>Bacillati</taxon>
        <taxon>Bacillota</taxon>
        <taxon>Bacilli</taxon>
        <taxon>Bacillales</taxon>
        <taxon>Paenibacillaceae</taxon>
        <taxon>Paenibacillus</taxon>
    </lineage>
</organism>
<evidence type="ECO:0000313" key="2">
    <source>
        <dbReference type="Proteomes" id="UP000711047"/>
    </source>
</evidence>
<dbReference type="EMBL" id="JABMKX010000004">
    <property type="protein sequence ID" value="NQX45311.1"/>
    <property type="molecule type" value="Genomic_DNA"/>
</dbReference>
<dbReference type="Proteomes" id="UP000711047">
    <property type="component" value="Unassembled WGS sequence"/>
</dbReference>
<dbReference type="RefSeq" id="WP_173130502.1">
    <property type="nucleotide sequence ID" value="NZ_JABMKX010000004.1"/>
</dbReference>
<reference evidence="1 2" key="1">
    <citation type="submission" date="2020-05" db="EMBL/GenBank/DDBJ databases">
        <title>Paenibacillus glebae, sp. nov., Paenibacillus humi sp. nov., Paenibacillus pedi sp. nov., Paenibacillus terrestris sp. nov. and Paenibacillus terricola sp. nov., isolated from a forest top soil sample.</title>
        <authorList>
            <person name="Qi S."/>
            <person name="Carlier A."/>
            <person name="Cnockaert M."/>
            <person name="Vandamme P."/>
        </authorList>
    </citation>
    <scope>NUCLEOTIDE SEQUENCE [LARGE SCALE GENOMIC DNA]</scope>
    <source>
        <strain evidence="1 2">LMG 29502</strain>
    </source>
</reference>
<name>A0ABX2DL12_9BACL</name>
<gene>
    <name evidence="1" type="ORF">HQN87_08200</name>
</gene>
<protein>
    <submittedName>
        <fullName evidence="1">Uncharacterized protein</fullName>
    </submittedName>
</protein>
<accession>A0ABX2DL12</accession>
<sequence>MRQTWILTQNDPSAELLNQFEGILAALQNGARLNESWQEPGKLVVELWEGEPG</sequence>
<comment type="caution">
    <text evidence="1">The sequence shown here is derived from an EMBL/GenBank/DDBJ whole genome shotgun (WGS) entry which is preliminary data.</text>
</comment>